<proteinExistence type="predicted"/>
<sequence length="140" mass="16139">MNFGEDAVVLKNLSKENQSIPKNKTLIKAIENSDISFLQELLVSDSRFEDISGLSKFYKCKLLPLLTEFLDQPLRLEAIQCIYEIMTDTGNIDAFSKTLIDRSVDFNKLVFLKGKIDYLKYLQRSKAENKAENEHVEQNQ</sequence>
<dbReference type="HOGENOM" id="CLU_131083_0_0_1"/>
<evidence type="ECO:0000313" key="2">
    <source>
        <dbReference type="Proteomes" id="UP000011082"/>
    </source>
</evidence>
<dbReference type="VEuPathDB" id="MicrosporidiaDB:VICG_00896"/>
<reference evidence="2" key="1">
    <citation type="submission" date="2011-05" db="EMBL/GenBank/DDBJ databases">
        <title>The genome sequence of Vittaforma corneae strain ATCC 50505.</title>
        <authorList>
            <consortium name="The Broad Institute Genome Sequencing Platform"/>
            <person name="Cuomo C."/>
            <person name="Didier E."/>
            <person name="Bowers L."/>
            <person name="Young S.K."/>
            <person name="Zeng Q."/>
            <person name="Gargeya S."/>
            <person name="Fitzgerald M."/>
            <person name="Haas B."/>
            <person name="Abouelleil A."/>
            <person name="Alvarado L."/>
            <person name="Arachchi H.M."/>
            <person name="Berlin A."/>
            <person name="Chapman S.B."/>
            <person name="Gearin G."/>
            <person name="Goldberg J."/>
            <person name="Griggs A."/>
            <person name="Gujja S."/>
            <person name="Hansen M."/>
            <person name="Heiman D."/>
            <person name="Howarth C."/>
            <person name="Larimer J."/>
            <person name="Lui A."/>
            <person name="MacDonald P.J.P."/>
            <person name="McCowen C."/>
            <person name="Montmayeur A."/>
            <person name="Murphy C."/>
            <person name="Neiman D."/>
            <person name="Pearson M."/>
            <person name="Priest M."/>
            <person name="Roberts A."/>
            <person name="Saif S."/>
            <person name="Shea T."/>
            <person name="Sisk P."/>
            <person name="Stolte C."/>
            <person name="Sykes S."/>
            <person name="Wortman J."/>
            <person name="Nusbaum C."/>
            <person name="Birren B."/>
        </authorList>
    </citation>
    <scope>NUCLEOTIDE SEQUENCE [LARGE SCALE GENOMIC DNA]</scope>
    <source>
        <strain evidence="2">ATCC 50505</strain>
    </source>
</reference>
<dbReference type="Proteomes" id="UP000011082">
    <property type="component" value="Unassembled WGS sequence"/>
</dbReference>
<dbReference type="EMBL" id="JH370135">
    <property type="protein sequence ID" value="ELA42047.1"/>
    <property type="molecule type" value="Genomic_DNA"/>
</dbReference>
<organism evidence="1 2">
    <name type="scientific">Vittaforma corneae (strain ATCC 50505)</name>
    <name type="common">Microsporidian parasite</name>
    <name type="synonym">Nosema corneum</name>
    <dbReference type="NCBI Taxonomy" id="993615"/>
    <lineage>
        <taxon>Eukaryota</taxon>
        <taxon>Fungi</taxon>
        <taxon>Fungi incertae sedis</taxon>
        <taxon>Microsporidia</taxon>
        <taxon>Nosematidae</taxon>
        <taxon>Vittaforma</taxon>
    </lineage>
</organism>
<dbReference type="InParanoid" id="L2GNZ9"/>
<dbReference type="RefSeq" id="XP_007604343.1">
    <property type="nucleotide sequence ID" value="XM_007604281.1"/>
</dbReference>
<gene>
    <name evidence="1" type="ORF">VICG_00896</name>
</gene>
<name>L2GNZ9_VITCO</name>
<evidence type="ECO:0000313" key="1">
    <source>
        <dbReference type="EMBL" id="ELA42047.1"/>
    </source>
</evidence>
<dbReference type="GeneID" id="19881608"/>
<protein>
    <submittedName>
        <fullName evidence="1">Uncharacterized protein</fullName>
    </submittedName>
</protein>
<dbReference type="OrthoDB" id="2195024at2759"/>
<dbReference type="AlphaFoldDB" id="L2GNZ9"/>
<keyword evidence="2" id="KW-1185">Reference proteome</keyword>
<accession>L2GNZ9</accession>
<dbReference type="OMA" id="NEHVEQN"/>